<dbReference type="GO" id="GO:0009099">
    <property type="term" value="P:L-valine biosynthetic process"/>
    <property type="evidence" value="ECO:0007669"/>
    <property type="project" value="TreeGrafter"/>
</dbReference>
<comment type="similarity">
    <text evidence="1 3">Belongs to the TPP enzyme family.</text>
</comment>
<dbReference type="GO" id="GO:0030976">
    <property type="term" value="F:thiamine pyrophosphate binding"/>
    <property type="evidence" value="ECO:0007669"/>
    <property type="project" value="InterPro"/>
</dbReference>
<accession>A0A3E1PAA0</accession>
<dbReference type="Pfam" id="PF00205">
    <property type="entry name" value="TPP_enzyme_M"/>
    <property type="match status" value="1"/>
</dbReference>
<dbReference type="PANTHER" id="PTHR18968">
    <property type="entry name" value="THIAMINE PYROPHOSPHATE ENZYMES"/>
    <property type="match status" value="1"/>
</dbReference>
<evidence type="ECO:0000256" key="1">
    <source>
        <dbReference type="ARBA" id="ARBA00007812"/>
    </source>
</evidence>
<feature type="domain" description="Thiamine pyrophosphate enzyme central" evidence="4">
    <location>
        <begin position="217"/>
        <end position="354"/>
    </location>
</feature>
<reference evidence="7 8" key="1">
    <citation type="submission" date="2018-08" db="EMBL/GenBank/DDBJ databases">
        <title>Chitinophaga sp. K20C18050901, a novel bacterium isolated from forest soil.</title>
        <authorList>
            <person name="Wang C."/>
        </authorList>
    </citation>
    <scope>NUCLEOTIDE SEQUENCE [LARGE SCALE GENOMIC DNA]</scope>
    <source>
        <strain evidence="7 8">K20C18050901</strain>
    </source>
</reference>
<dbReference type="RefSeq" id="WP_116852340.1">
    <property type="nucleotide sequence ID" value="NZ_QTJV01000001.1"/>
</dbReference>
<dbReference type="InterPro" id="IPR029061">
    <property type="entry name" value="THDP-binding"/>
</dbReference>
<dbReference type="InterPro" id="IPR012000">
    <property type="entry name" value="Thiamin_PyroP_enz_cen_dom"/>
</dbReference>
<protein>
    <submittedName>
        <fullName evidence="7">Thiamine pyrophosphate-binding protein</fullName>
    </submittedName>
</protein>
<evidence type="ECO:0000256" key="3">
    <source>
        <dbReference type="RuleBase" id="RU362132"/>
    </source>
</evidence>
<sequence>MTTPQVAQTPRQTSDDVIEHAFDQSTRWTRDYVFDILKDLGIHYIFGVPGTNEIPIIDGTSYPENGVRYIECLHENIAIGAAMGSARMTGKPGVLVVHVTPGIAHSIGNLFNAYRSQVPLVILCCQQQNELVTQEPLLASNLVDLARQYTKWAHEVRTPDEIPLVLQRAFKEAMAPPNGPVFVSIPWDFTMVAIEDEAKVKGVTRISPHFTGDDASIRQAAAILSSAKNPVIVAGDAVGYADAWAELQELATVMGAPVVLQCFSSLANYPNNDYHWQGELPGSQAGVQGVFKDHDVAFLIGFGAQAQLAVFKYSDGPLFPPALKQVYLTNNTWDIGKNYYGEAAVFGDIKATLPILNGYVKQTPPEGADARNEKMRMLAEKRTADWDEYHQEAMEQEEIWSVVIAKALKEEIEGRKLEDNFVYVHEAVSDGAPFQYYLPFGNNGAKPVSYYCVSGGSLGWSMPASLGIKLEDKSSQGTGTKLVVNAVGDGSSLFYPQTYWTAAHEQLPILYIITNNQEYHTLQLGLQQVVGAYGNAPGYGWKPKTMDPPYLRLERPKLDFVSLAKAFGGEHGEVVKTPAAVKDALKRGIEHVLTHATSYILDMRIAGNTPTAPTTSDSITGYYCKQPVLDYYHLEAVKSELLSAQNGYIPSNVPSFF</sequence>
<dbReference type="InterPro" id="IPR045229">
    <property type="entry name" value="TPP_enz"/>
</dbReference>
<evidence type="ECO:0000256" key="2">
    <source>
        <dbReference type="ARBA" id="ARBA00023052"/>
    </source>
</evidence>
<dbReference type="AlphaFoldDB" id="A0A3E1PAA0"/>
<organism evidence="7 8">
    <name type="scientific">Chitinophaga silvisoli</name>
    <dbReference type="NCBI Taxonomy" id="2291814"/>
    <lineage>
        <taxon>Bacteria</taxon>
        <taxon>Pseudomonadati</taxon>
        <taxon>Bacteroidota</taxon>
        <taxon>Chitinophagia</taxon>
        <taxon>Chitinophagales</taxon>
        <taxon>Chitinophagaceae</taxon>
        <taxon>Chitinophaga</taxon>
    </lineage>
</organism>
<dbReference type="InterPro" id="IPR029035">
    <property type="entry name" value="DHS-like_NAD/FAD-binding_dom"/>
</dbReference>
<proteinExistence type="inferred from homology"/>
<dbReference type="Gene3D" id="3.40.50.1220">
    <property type="entry name" value="TPP-binding domain"/>
    <property type="match status" value="1"/>
</dbReference>
<gene>
    <name evidence="7" type="ORF">DXN04_05850</name>
</gene>
<dbReference type="Proteomes" id="UP000261174">
    <property type="component" value="Unassembled WGS sequence"/>
</dbReference>
<dbReference type="GO" id="GO:0009097">
    <property type="term" value="P:isoleucine biosynthetic process"/>
    <property type="evidence" value="ECO:0007669"/>
    <property type="project" value="TreeGrafter"/>
</dbReference>
<dbReference type="Pfam" id="PF02775">
    <property type="entry name" value="TPP_enzyme_C"/>
    <property type="match status" value="1"/>
</dbReference>
<feature type="domain" description="Thiamine pyrophosphate enzyme TPP-binding" evidence="5">
    <location>
        <begin position="455"/>
        <end position="591"/>
    </location>
</feature>
<dbReference type="Pfam" id="PF02776">
    <property type="entry name" value="TPP_enzyme_N"/>
    <property type="match status" value="1"/>
</dbReference>
<keyword evidence="8" id="KW-1185">Reference proteome</keyword>
<dbReference type="OrthoDB" id="4494979at2"/>
<dbReference type="CDD" id="cd07035">
    <property type="entry name" value="TPP_PYR_POX_like"/>
    <property type="match status" value="1"/>
</dbReference>
<name>A0A3E1PAA0_9BACT</name>
<dbReference type="PANTHER" id="PTHR18968:SF13">
    <property type="entry name" value="ACETOLACTATE SYNTHASE CATALYTIC SUBUNIT, MITOCHONDRIAL"/>
    <property type="match status" value="1"/>
</dbReference>
<dbReference type="SUPFAM" id="SSF52518">
    <property type="entry name" value="Thiamin diphosphate-binding fold (THDP-binding)"/>
    <property type="match status" value="2"/>
</dbReference>
<dbReference type="GO" id="GO:0005948">
    <property type="term" value="C:acetolactate synthase complex"/>
    <property type="evidence" value="ECO:0007669"/>
    <property type="project" value="TreeGrafter"/>
</dbReference>
<dbReference type="GO" id="GO:0050660">
    <property type="term" value="F:flavin adenine dinucleotide binding"/>
    <property type="evidence" value="ECO:0007669"/>
    <property type="project" value="TreeGrafter"/>
</dbReference>
<comment type="caution">
    <text evidence="7">The sequence shown here is derived from an EMBL/GenBank/DDBJ whole genome shotgun (WGS) entry which is preliminary data.</text>
</comment>
<evidence type="ECO:0000259" key="4">
    <source>
        <dbReference type="Pfam" id="PF00205"/>
    </source>
</evidence>
<dbReference type="Gene3D" id="3.40.50.970">
    <property type="match status" value="2"/>
</dbReference>
<evidence type="ECO:0000259" key="5">
    <source>
        <dbReference type="Pfam" id="PF02775"/>
    </source>
</evidence>
<dbReference type="GO" id="GO:0000287">
    <property type="term" value="F:magnesium ion binding"/>
    <property type="evidence" value="ECO:0007669"/>
    <property type="project" value="InterPro"/>
</dbReference>
<dbReference type="SUPFAM" id="SSF52467">
    <property type="entry name" value="DHS-like NAD/FAD-binding domain"/>
    <property type="match status" value="1"/>
</dbReference>
<dbReference type="EMBL" id="QTJV01000001">
    <property type="protein sequence ID" value="RFM37020.1"/>
    <property type="molecule type" value="Genomic_DNA"/>
</dbReference>
<dbReference type="GO" id="GO:0003984">
    <property type="term" value="F:acetolactate synthase activity"/>
    <property type="evidence" value="ECO:0007669"/>
    <property type="project" value="TreeGrafter"/>
</dbReference>
<dbReference type="InterPro" id="IPR011766">
    <property type="entry name" value="TPP_enzyme_TPP-bd"/>
</dbReference>
<dbReference type="CDD" id="cd02002">
    <property type="entry name" value="TPP_BFDC"/>
    <property type="match status" value="1"/>
</dbReference>
<evidence type="ECO:0000313" key="8">
    <source>
        <dbReference type="Proteomes" id="UP000261174"/>
    </source>
</evidence>
<evidence type="ECO:0000259" key="6">
    <source>
        <dbReference type="Pfam" id="PF02776"/>
    </source>
</evidence>
<dbReference type="InterPro" id="IPR012001">
    <property type="entry name" value="Thiamin_PyroP_enz_TPP-bd_dom"/>
</dbReference>
<keyword evidence="2 3" id="KW-0786">Thiamine pyrophosphate</keyword>
<evidence type="ECO:0000313" key="7">
    <source>
        <dbReference type="EMBL" id="RFM37020.1"/>
    </source>
</evidence>
<feature type="domain" description="Thiamine pyrophosphate enzyme N-terminal TPP-binding" evidence="6">
    <location>
        <begin position="29"/>
        <end position="134"/>
    </location>
</feature>